<organism evidence="2 3">
    <name type="scientific">Claveliimonas bilis</name>
    <dbReference type="NCBI Taxonomy" id="3028070"/>
    <lineage>
        <taxon>Bacteria</taxon>
        <taxon>Bacillati</taxon>
        <taxon>Bacillota</taxon>
        <taxon>Clostridia</taxon>
        <taxon>Lachnospirales</taxon>
        <taxon>Lachnospiraceae</taxon>
        <taxon>Claveliimonas</taxon>
    </lineage>
</organism>
<keyword evidence="3" id="KW-1185">Reference proteome</keyword>
<evidence type="ECO:0000313" key="3">
    <source>
        <dbReference type="Proteomes" id="UP001305815"/>
    </source>
</evidence>
<feature type="compositionally biased region" description="Basic and acidic residues" evidence="1">
    <location>
        <begin position="1"/>
        <end position="10"/>
    </location>
</feature>
<feature type="region of interest" description="Disordered" evidence="1">
    <location>
        <begin position="1"/>
        <end position="47"/>
    </location>
</feature>
<feature type="compositionally biased region" description="Basic and acidic residues" evidence="1">
    <location>
        <begin position="28"/>
        <end position="47"/>
    </location>
</feature>
<protein>
    <submittedName>
        <fullName evidence="2">Uncharacterized protein</fullName>
    </submittedName>
</protein>
<dbReference type="RefSeq" id="WP_316266032.1">
    <property type="nucleotide sequence ID" value="NZ_AP027742.1"/>
</dbReference>
<dbReference type="Proteomes" id="UP001305815">
    <property type="component" value="Chromosome"/>
</dbReference>
<accession>A0ABM8I581</accession>
<name>A0ABM8I581_9FIRM</name>
<evidence type="ECO:0000256" key="1">
    <source>
        <dbReference type="SAM" id="MobiDB-lite"/>
    </source>
</evidence>
<sequence length="47" mass="5808">MSKMFSESKRKQNFIKNILTGKRKSGKTRMERKSKNDEMRQKREMWL</sequence>
<evidence type="ECO:0000313" key="2">
    <source>
        <dbReference type="EMBL" id="BDZ76041.1"/>
    </source>
</evidence>
<dbReference type="EMBL" id="AP027742">
    <property type="protein sequence ID" value="BDZ76041.1"/>
    <property type="molecule type" value="Genomic_DNA"/>
</dbReference>
<gene>
    <name evidence="2" type="ORF">Lac1_02240</name>
</gene>
<proteinExistence type="predicted"/>
<reference evidence="3" key="1">
    <citation type="journal article" date="2023" name="Int. J. Syst. Evol. Microbiol.">
        <title>Claveliimonas bilis gen. nov., sp. nov., deoxycholic acid-producing bacteria isolated from human faeces, and reclassification of Sellimonas monacensis Zenner et al. 2021 as Claveliimonas monacensis comb. nov.</title>
        <authorList>
            <person name="Hisatomi A."/>
            <person name="Kastawa N.W.E.P.G."/>
            <person name="Song I."/>
            <person name="Ohkuma M."/>
            <person name="Fukiya S."/>
            <person name="Sakamoto M."/>
        </authorList>
    </citation>
    <scope>NUCLEOTIDE SEQUENCE [LARGE SCALE GENOMIC DNA]</scope>
    <source>
        <strain evidence="3">12BBH14</strain>
    </source>
</reference>